<evidence type="ECO:0000313" key="1">
    <source>
        <dbReference type="EMBL" id="KAK1863313.1"/>
    </source>
</evidence>
<accession>A0ACC3C0K7</accession>
<keyword evidence="2" id="KW-1185">Reference proteome</keyword>
<reference evidence="1" key="1">
    <citation type="submission" date="2019-11" db="EMBL/GenBank/DDBJ databases">
        <title>Nori genome reveals adaptations in red seaweeds to the harsh intertidal environment.</title>
        <authorList>
            <person name="Wang D."/>
            <person name="Mao Y."/>
        </authorList>
    </citation>
    <scope>NUCLEOTIDE SEQUENCE</scope>
    <source>
        <tissue evidence="1">Gametophyte</tissue>
    </source>
</reference>
<proteinExistence type="predicted"/>
<evidence type="ECO:0000313" key="2">
    <source>
        <dbReference type="Proteomes" id="UP000798662"/>
    </source>
</evidence>
<gene>
    <name evidence="1" type="ORF">I4F81_005871</name>
</gene>
<protein>
    <submittedName>
        <fullName evidence="1">Uncharacterized protein</fullName>
    </submittedName>
</protein>
<comment type="caution">
    <text evidence="1">The sequence shown here is derived from an EMBL/GenBank/DDBJ whole genome shotgun (WGS) entry which is preliminary data.</text>
</comment>
<dbReference type="Proteomes" id="UP000798662">
    <property type="component" value="Chromosome 2"/>
</dbReference>
<organism evidence="1 2">
    <name type="scientific">Pyropia yezoensis</name>
    <name type="common">Susabi-nori</name>
    <name type="synonym">Porphyra yezoensis</name>
    <dbReference type="NCBI Taxonomy" id="2788"/>
    <lineage>
        <taxon>Eukaryota</taxon>
        <taxon>Rhodophyta</taxon>
        <taxon>Bangiophyceae</taxon>
        <taxon>Bangiales</taxon>
        <taxon>Bangiaceae</taxon>
        <taxon>Pyropia</taxon>
    </lineage>
</organism>
<dbReference type="EMBL" id="CM020619">
    <property type="protein sequence ID" value="KAK1863313.1"/>
    <property type="molecule type" value="Genomic_DNA"/>
</dbReference>
<name>A0ACC3C0K7_PYRYE</name>
<sequence length="643" mass="63684">MTHAVPMPTMTRAGGMPAFATLPPGSAPTRPAAGRWVANCRGAAVCAPAAAATAAGRRLPWRPPRSPASAVGWHVRDRAGGQRLLTGGRYGHGGGRCVSGAAAVRATMRGAGGEGREAAAATGAPPPPPPHSGVNGLWEAPAAGGERGVAADEPVAVRGGRPAAAAGEDAPPAAAPSPPAATTTGDAPLTPPPRPRRPRRPYSNVDPVSFQRRPGSLIAAAALVAGTTVGAGVLALPAVTASSGFVPSSAALCGVWAVAAVQALLLAETAVNTQCALGRPSAVSILSMARATLGDAGAAVTSVAYGLLHVAILTAFTAQGGTILTELFGAGGRGGGGLPVWSGAPVFSAALGAFLFFASDGLVARVNNALVVATVALFLALVAATAGQFQADALLTGSHWGAVIPDAMPVLLVSLVFHNVVPYVCSFLEGDRTKIRAAVVGGSLLPLLMFLTWNGVILGSSDVQAAAAAAAAASAAAVADSGVVAPLFDPVALLRNSGGATGGVITGFSLLAVVTSYVGVVAGLVDFANDGFLSTRLLTAEQIRRWPAVAYAVTLVPPTVAAVAAPDAFFGALDVAGAFGVSVLFGLLPCAMAWRLRYGAGVALNASYAPLVPGGRAMLAAMMVGPAAVLTTEAMQRLQGLFG</sequence>